<reference evidence="2 3" key="2">
    <citation type="journal article" date="2013" name="Genome Announc.">
        <title>Draft Genome Sequence of Methylobacterium mesophilicum Strain SR1.6/6, Isolated from Citrus sinensis.</title>
        <authorList>
            <person name="Marinho Almeida D."/>
            <person name="Dini-Andreote F."/>
            <person name="Camargo Neves A.A."/>
            <person name="Juca Ramos R.T."/>
            <person name="Andreote F.D."/>
            <person name="Carneiro A.R."/>
            <person name="Oliveira de Souza Lima A."/>
            <person name="Caracciolo Gomes de Sa P.H."/>
            <person name="Ribeiro Barbosa M.S."/>
            <person name="Araujo W.L."/>
            <person name="Silva A."/>
        </authorList>
    </citation>
    <scope>NUCLEOTIDE SEQUENCE [LARGE SCALE GENOMIC DNA]</scope>
    <source>
        <strain evidence="2 3">SR1.6/6</strain>
    </source>
</reference>
<organism evidence="2 3">
    <name type="scientific">Methylobacterium mesophilicum SR1.6/6</name>
    <dbReference type="NCBI Taxonomy" id="908290"/>
    <lineage>
        <taxon>Bacteria</taxon>
        <taxon>Pseudomonadati</taxon>
        <taxon>Pseudomonadota</taxon>
        <taxon>Alphaproteobacteria</taxon>
        <taxon>Hyphomicrobiales</taxon>
        <taxon>Methylobacteriaceae</taxon>
        <taxon>Methylobacterium</taxon>
    </lineage>
</organism>
<evidence type="ECO:0000256" key="1">
    <source>
        <dbReference type="SAM" id="MobiDB-lite"/>
    </source>
</evidence>
<proteinExistence type="predicted"/>
<feature type="compositionally biased region" description="Polar residues" evidence="1">
    <location>
        <begin position="120"/>
        <end position="132"/>
    </location>
</feature>
<feature type="region of interest" description="Disordered" evidence="1">
    <location>
        <begin position="1"/>
        <end position="35"/>
    </location>
</feature>
<dbReference type="EMBL" id="CP043538">
    <property type="protein sequence ID" value="QGY01983.1"/>
    <property type="molecule type" value="Genomic_DNA"/>
</dbReference>
<gene>
    <name evidence="2" type="ORF">MMSR116_08905</name>
</gene>
<evidence type="ECO:0000313" key="2">
    <source>
        <dbReference type="EMBL" id="QGY01983.1"/>
    </source>
</evidence>
<feature type="region of interest" description="Disordered" evidence="1">
    <location>
        <begin position="98"/>
        <end position="133"/>
    </location>
</feature>
<reference evidence="2 3" key="1">
    <citation type="journal article" date="2012" name="Genet. Mol. Biol.">
        <title>Analysis of 16S rRNA and mxaF genes revealing insights into Methylobacterium niche-specific plant association.</title>
        <authorList>
            <person name="Dourado M.N."/>
            <person name="Andreote F.D."/>
            <person name="Dini-Andreote F."/>
            <person name="Conti R."/>
            <person name="Araujo J.M."/>
            <person name="Araujo W.L."/>
        </authorList>
    </citation>
    <scope>NUCLEOTIDE SEQUENCE [LARGE SCALE GENOMIC DNA]</scope>
    <source>
        <strain evidence="2 3">SR1.6/6</strain>
    </source>
</reference>
<dbReference type="Pfam" id="PF13665">
    <property type="entry name" value="Tox-PAAR-like"/>
    <property type="match status" value="1"/>
</dbReference>
<feature type="compositionally biased region" description="Basic and acidic residues" evidence="1">
    <location>
        <begin position="102"/>
        <end position="116"/>
    </location>
</feature>
<dbReference type="KEGG" id="mmes:MMSR116_08905"/>
<evidence type="ECO:0000313" key="3">
    <source>
        <dbReference type="Proteomes" id="UP000012488"/>
    </source>
</evidence>
<sequence length="478" mass="52366">MSEPLFIRVRPNNLPKPEPKPEAGSGGSAPPEGVHWDAEPRAVCLAPDVCKTKVGLTLVPVPYQVWGKAEDAQNFSTSVYFRGTPAMRFNSVFSKTYGDEPAQDKGGVKSGDRSGKVEPTSHSPTVNIQNSPAVRHRDRVTLNGGNTPGEIVLSRDQASYGSKAAPSPPATGAADEPRGMGGQFYDHSPTLQDLNAAKEKVSEWWHDPSAIGRDAQAAAEWAKSVPGDLKRAGEQAWQWATWDHVKEAPGQVWGWGKDQAQKGWAHGKDVYRKDGVGGLAAAGLALGVEVFNPVEKLKMLELGTKVLKEAGALERAAHGAEHALEHAKSGDGGVRITEKKKRKRNPCHHLAKGNPNGKGPFRGGLMAEFLGRKSLVLSHIISRRDRRILQPFQIELVVSMRCHRSRWIETITSRQVATARMVKVRQITESHKEFYWLMEVIATLLQIIIETLEMLPECLAIKTSTMKRCARPHRTGVA</sequence>
<dbReference type="RefSeq" id="WP_010684754.1">
    <property type="nucleotide sequence ID" value="NZ_CP043538.1"/>
</dbReference>
<dbReference type="Proteomes" id="UP000012488">
    <property type="component" value="Chromosome"/>
</dbReference>
<name>A0A6B9FH22_9HYPH</name>
<feature type="region of interest" description="Disordered" evidence="1">
    <location>
        <begin position="158"/>
        <end position="183"/>
    </location>
</feature>
<dbReference type="AlphaFoldDB" id="A0A6B9FH22"/>
<protein>
    <submittedName>
        <fullName evidence="2">DUF4150 domain-containing protein</fullName>
    </submittedName>
</protein>
<dbReference type="OrthoDB" id="8002936at2"/>
<accession>A0A6B9FH22</accession>